<keyword evidence="7" id="KW-0067">ATP-binding</keyword>
<dbReference type="GO" id="GO:0009086">
    <property type="term" value="P:methionine biosynthetic process"/>
    <property type="evidence" value="ECO:0007669"/>
    <property type="project" value="InterPro"/>
</dbReference>
<dbReference type="Gene3D" id="3.30.200.20">
    <property type="entry name" value="Phosphorylase Kinase, domain 1"/>
    <property type="match status" value="1"/>
</dbReference>
<evidence type="ECO:0000256" key="6">
    <source>
        <dbReference type="ARBA" id="ARBA00022777"/>
    </source>
</evidence>
<feature type="domain" description="Aminoglycoside phosphotransferase" evidence="8">
    <location>
        <begin position="31"/>
        <end position="283"/>
    </location>
</feature>
<evidence type="ECO:0000313" key="9">
    <source>
        <dbReference type="EMBL" id="OZG61223.1"/>
    </source>
</evidence>
<dbReference type="GO" id="GO:0046522">
    <property type="term" value="F:S-methyl-5-thioribose kinase activity"/>
    <property type="evidence" value="ECO:0007669"/>
    <property type="project" value="UniProtKB-EC"/>
</dbReference>
<dbReference type="GO" id="GO:0005524">
    <property type="term" value="F:ATP binding"/>
    <property type="evidence" value="ECO:0007669"/>
    <property type="project" value="UniProtKB-KW"/>
</dbReference>
<dbReference type="InterPro" id="IPR002575">
    <property type="entry name" value="Aminoglycoside_PTrfase"/>
</dbReference>
<sequence length="423" mass="47621">MTELLNNETVVDYIAQHPEFAKHIDVATAKAKEIGDGNLNLVFLVKDADGRGLVVKQTLPYVRSDHSWKVTEDSIFAEARGLEAADKYTNGLSPKFYGLDRDRRLVVIEDLSDWAQWREALDEGSVNPGAARDVGRFVARLAYGTSYFSREPQDVQKAAAESINPELEQITEDLIFEEPYYEHEHNGWEPGATDLVLALRDEELRTQVAKLKYEFLTNGEALLHGDLHSSSLFVRSEKNPVADDDTESPRIKAYDFEFGFYGPVAFDLGILWGNFLLAQARELALLADGPETIGVREGKDFARFDWLISLYEEAWDGFETEFRRLVGEHKADKIFTDAFVDGWIARTLRFAAGYAGAEGIRRTIGWAHLPDLETLGPDRKVWASRVVLTASRALLERFEEVGSAADVRRIVEESIPTSQRSQA</sequence>
<dbReference type="NCBIfam" id="TIGR01767">
    <property type="entry name" value="MTRK"/>
    <property type="match status" value="1"/>
</dbReference>
<dbReference type="Proteomes" id="UP000216871">
    <property type="component" value="Unassembled WGS sequence"/>
</dbReference>
<dbReference type="PANTHER" id="PTHR34273:SF2">
    <property type="entry name" value="METHYLTHIORIBOSE KINASE"/>
    <property type="match status" value="1"/>
</dbReference>
<dbReference type="Gene3D" id="3.90.1200.10">
    <property type="match status" value="1"/>
</dbReference>
<protein>
    <recommendedName>
        <fullName evidence="3">S-methyl-5-thioribose kinase</fullName>
        <ecNumber evidence="3">2.7.1.100</ecNumber>
    </recommendedName>
</protein>
<dbReference type="OrthoDB" id="9777791at2"/>
<evidence type="ECO:0000256" key="1">
    <source>
        <dbReference type="ARBA" id="ARBA00010165"/>
    </source>
</evidence>
<evidence type="ECO:0000259" key="8">
    <source>
        <dbReference type="Pfam" id="PF01636"/>
    </source>
</evidence>
<evidence type="ECO:0000256" key="3">
    <source>
        <dbReference type="ARBA" id="ARBA00012128"/>
    </source>
</evidence>
<dbReference type="Pfam" id="PF01636">
    <property type="entry name" value="APH"/>
    <property type="match status" value="1"/>
</dbReference>
<evidence type="ECO:0000256" key="5">
    <source>
        <dbReference type="ARBA" id="ARBA00022741"/>
    </source>
</evidence>
<reference evidence="9 10" key="1">
    <citation type="journal article" date="2017" name="BMC Genomics">
        <title>Comparative genomic and phylogenomic analyses of the Bifidobacteriaceae family.</title>
        <authorList>
            <person name="Lugli G.A."/>
            <person name="Milani C."/>
            <person name="Turroni F."/>
            <person name="Duranti S."/>
            <person name="Mancabelli L."/>
            <person name="Mangifesta M."/>
            <person name="Ferrario C."/>
            <person name="Modesto M."/>
            <person name="Mattarelli P."/>
            <person name="Jiri K."/>
            <person name="van Sinderen D."/>
            <person name="Ventura M."/>
        </authorList>
    </citation>
    <scope>NUCLEOTIDE SEQUENCE [LARGE SCALE GENOMIC DNA]</scope>
    <source>
        <strain evidence="9 10">DSM 100196</strain>
    </source>
</reference>
<evidence type="ECO:0000313" key="10">
    <source>
        <dbReference type="Proteomes" id="UP000216871"/>
    </source>
</evidence>
<gene>
    <name evidence="9" type="ORF">BMYO_0522</name>
</gene>
<evidence type="ECO:0000256" key="4">
    <source>
        <dbReference type="ARBA" id="ARBA00022679"/>
    </source>
</evidence>
<keyword evidence="6 9" id="KW-0418">Kinase</keyword>
<dbReference type="InterPro" id="IPR011009">
    <property type="entry name" value="Kinase-like_dom_sf"/>
</dbReference>
<dbReference type="AlphaFoldDB" id="A0A261FQI5"/>
<keyword evidence="5" id="KW-0547">Nucleotide-binding</keyword>
<evidence type="ECO:0000256" key="7">
    <source>
        <dbReference type="ARBA" id="ARBA00022840"/>
    </source>
</evidence>
<dbReference type="EMBL" id="MWWW01000004">
    <property type="protein sequence ID" value="OZG61223.1"/>
    <property type="molecule type" value="Genomic_DNA"/>
</dbReference>
<comment type="subunit">
    <text evidence="2">Homodimer.</text>
</comment>
<dbReference type="SUPFAM" id="SSF56112">
    <property type="entry name" value="Protein kinase-like (PK-like)"/>
    <property type="match status" value="1"/>
</dbReference>
<dbReference type="EC" id="2.7.1.100" evidence="3"/>
<keyword evidence="4" id="KW-0808">Transferase</keyword>
<accession>A0A261FQI5</accession>
<dbReference type="PANTHER" id="PTHR34273">
    <property type="entry name" value="METHYLTHIORIBOSE KINASE"/>
    <property type="match status" value="1"/>
</dbReference>
<organism evidence="9 10">
    <name type="scientific">Bifidobacterium myosotis</name>
    <dbReference type="NCBI Taxonomy" id="1630166"/>
    <lineage>
        <taxon>Bacteria</taxon>
        <taxon>Bacillati</taxon>
        <taxon>Actinomycetota</taxon>
        <taxon>Actinomycetes</taxon>
        <taxon>Bifidobacteriales</taxon>
        <taxon>Bifidobacteriaceae</taxon>
        <taxon>Bifidobacterium</taxon>
    </lineage>
</organism>
<dbReference type="InterPro" id="IPR009212">
    <property type="entry name" value="Methylthioribose_kinase"/>
</dbReference>
<comment type="similarity">
    <text evidence="1">Belongs to the methylthioribose kinase family.</text>
</comment>
<keyword evidence="10" id="KW-1185">Reference proteome</keyword>
<name>A0A261FQI5_9BIFI</name>
<evidence type="ECO:0000256" key="2">
    <source>
        <dbReference type="ARBA" id="ARBA00011738"/>
    </source>
</evidence>
<comment type="caution">
    <text evidence="9">The sequence shown here is derived from an EMBL/GenBank/DDBJ whole genome shotgun (WGS) entry which is preliminary data.</text>
</comment>
<dbReference type="RefSeq" id="WP_094667034.1">
    <property type="nucleotide sequence ID" value="NZ_MWWW01000004.1"/>
</dbReference>
<proteinExistence type="inferred from homology"/>